<organism evidence="1 2">
    <name type="scientific">Anaerocolumna cellulosilytica</name>
    <dbReference type="NCBI Taxonomy" id="433286"/>
    <lineage>
        <taxon>Bacteria</taxon>
        <taxon>Bacillati</taxon>
        <taxon>Bacillota</taxon>
        <taxon>Clostridia</taxon>
        <taxon>Lachnospirales</taxon>
        <taxon>Lachnospiraceae</taxon>
        <taxon>Anaerocolumna</taxon>
    </lineage>
</organism>
<name>A0A6S6QNX0_9FIRM</name>
<keyword evidence="2" id="KW-1185">Reference proteome</keyword>
<dbReference type="Pfam" id="PF05954">
    <property type="entry name" value="Phage_GPD"/>
    <property type="match status" value="1"/>
</dbReference>
<evidence type="ECO:0000313" key="2">
    <source>
        <dbReference type="Proteomes" id="UP000515561"/>
    </source>
</evidence>
<reference evidence="1 2" key="1">
    <citation type="journal article" date="2016" name="Int. J. Syst. Evol. Microbiol.">
        <title>Descriptions of Anaerotaenia torta gen. nov., sp. nov. and Anaerocolumna cellulosilytica gen. nov., sp. nov. isolated from a methanogenic reactor of cattle waste.</title>
        <authorList>
            <person name="Uek A."/>
            <person name="Ohtaki Y."/>
            <person name="Kaku N."/>
            <person name="Ueki K."/>
        </authorList>
    </citation>
    <scope>NUCLEOTIDE SEQUENCE [LARGE SCALE GENOMIC DNA]</scope>
    <source>
        <strain evidence="1 2">SN021</strain>
    </source>
</reference>
<dbReference type="RefSeq" id="WP_184095339.1">
    <property type="nucleotide sequence ID" value="NZ_AP023367.1"/>
</dbReference>
<accession>A0A6S6QNX0</accession>
<evidence type="ECO:0000313" key="1">
    <source>
        <dbReference type="EMBL" id="BCJ93043.1"/>
    </source>
</evidence>
<dbReference type="AlphaFoldDB" id="A0A6S6QNX0"/>
<dbReference type="Gene3D" id="3.55.50.10">
    <property type="entry name" value="Baseplate protein-like domains"/>
    <property type="match status" value="1"/>
</dbReference>
<gene>
    <name evidence="1" type="ORF">acsn021_06120</name>
</gene>
<proteinExistence type="predicted"/>
<dbReference type="KEGG" id="acel:acsn021_06120"/>
<protein>
    <submittedName>
        <fullName evidence="1">Uncharacterized protein</fullName>
    </submittedName>
</protein>
<sequence length="458" mass="51601">MNDGYLFIRGMEYLKVTNCEWKKEVNDYGWASIGGFVIENKLDECKSKISSSEWIALEEIVQGEKTTVISGVVYSFSIKEEIGLHVFKLEIRGEVIKLDIVPHTKIFQNNSNAIRTILSKADSNVKYLINSEFDKAINHMVVQYEETDWSFIKRIVSEVGGYIIPDYKAKGFRLKIGVTNRSVATVDIKEYEIVNNFHRYEKKKNNGVGLSFQGDETEFVFKSRDIYELGDGVLFNGKSLFVYGIHGEFEKQELMNTYTLKYRNGFLQEKKKNYALIGMSLKATVKSVVNDTVTVTFDTVESTGGRAYQYATVYSTTDGAGWFCMPEVGDSVRIYFPSEKAEQSYAISSVHLAMGDKNPDTKFIRNVHGKEISFSEKELKLTNNKGLDIILNDEDGITINSNNSININASDKIDIISSGDKINVEGKEGVELNQGASKIIVKDDVTFVGDQIHIQGLE</sequence>
<dbReference type="Gene3D" id="2.30.110.50">
    <property type="match status" value="1"/>
</dbReference>
<dbReference type="EMBL" id="AP023367">
    <property type="protein sequence ID" value="BCJ93043.1"/>
    <property type="molecule type" value="Genomic_DNA"/>
</dbReference>
<dbReference type="Proteomes" id="UP000515561">
    <property type="component" value="Chromosome"/>
</dbReference>
<dbReference type="SUPFAM" id="SSF69279">
    <property type="entry name" value="Phage tail proteins"/>
    <property type="match status" value="1"/>
</dbReference>